<evidence type="ECO:0000313" key="8">
    <source>
        <dbReference type="Proteomes" id="UP000283387"/>
    </source>
</evidence>
<feature type="active site" description="Nucleophile" evidence="4">
    <location>
        <position position="350"/>
    </location>
</feature>
<dbReference type="RefSeq" id="WP_211338052.1">
    <property type="nucleotide sequence ID" value="NZ_RAPN01000001.1"/>
</dbReference>
<dbReference type="SUPFAM" id="SSF52540">
    <property type="entry name" value="P-loop containing nucleoside triphosphate hydrolases"/>
    <property type="match status" value="1"/>
</dbReference>
<dbReference type="AlphaFoldDB" id="A0A419WA22"/>
<evidence type="ECO:0000259" key="5">
    <source>
        <dbReference type="Pfam" id="PF01656"/>
    </source>
</evidence>
<dbReference type="GO" id="GO:0003824">
    <property type="term" value="F:catalytic activity"/>
    <property type="evidence" value="ECO:0007669"/>
    <property type="project" value="InterPro"/>
</dbReference>
<gene>
    <name evidence="4" type="primary">cobQ</name>
    <name evidence="7" type="ORF">BC643_2689</name>
</gene>
<dbReference type="InterPro" id="IPR011698">
    <property type="entry name" value="GATase_3"/>
</dbReference>
<name>A0A419WA22_9BACT</name>
<accession>A0A419WA22</accession>
<dbReference type="Pfam" id="PF01656">
    <property type="entry name" value="CbiA"/>
    <property type="match status" value="1"/>
</dbReference>
<comment type="similarity">
    <text evidence="4">Belongs to the CobB/CobQ family. CobQ subfamily.</text>
</comment>
<evidence type="ECO:0000256" key="2">
    <source>
        <dbReference type="ARBA" id="ARBA00022573"/>
    </source>
</evidence>
<feature type="domain" description="CobB/CobQ-like glutamine amidotransferase" evidence="6">
    <location>
        <begin position="271"/>
        <end position="453"/>
    </location>
</feature>
<evidence type="ECO:0000259" key="6">
    <source>
        <dbReference type="Pfam" id="PF07685"/>
    </source>
</evidence>
<dbReference type="Gene3D" id="3.40.50.300">
    <property type="entry name" value="P-loop containing nucleotide triphosphate hydrolases"/>
    <property type="match status" value="1"/>
</dbReference>
<keyword evidence="8" id="KW-1185">Reference proteome</keyword>
<comment type="caution">
    <text evidence="7">The sequence shown here is derived from an EMBL/GenBank/DDBJ whole genome shotgun (WGS) entry which is preliminary data.</text>
</comment>
<dbReference type="InterPro" id="IPR029062">
    <property type="entry name" value="Class_I_gatase-like"/>
</dbReference>
<evidence type="ECO:0000313" key="7">
    <source>
        <dbReference type="EMBL" id="RKD92318.1"/>
    </source>
</evidence>
<comment type="function">
    <text evidence="4">Catalyzes amidations at positions B, D, E, and G on adenosylcobyrinic A,C-diamide. NH(2) groups are provided by glutamine, and one molecule of ATP is hydrogenolyzed for each amidation.</text>
</comment>
<dbReference type="GO" id="GO:0015420">
    <property type="term" value="F:ABC-type vitamin B12 transporter activity"/>
    <property type="evidence" value="ECO:0007669"/>
    <property type="project" value="UniProtKB-UniRule"/>
</dbReference>
<dbReference type="UniPathway" id="UPA00148"/>
<feature type="domain" description="CobQ/CobB/MinD/ParA nucleotide binding" evidence="5">
    <location>
        <begin position="20"/>
        <end position="247"/>
    </location>
</feature>
<dbReference type="PANTHER" id="PTHR21343:SF1">
    <property type="entry name" value="COBYRIC ACID SYNTHASE"/>
    <property type="match status" value="1"/>
</dbReference>
<dbReference type="SUPFAM" id="SSF52317">
    <property type="entry name" value="Class I glutamine amidotransferase-like"/>
    <property type="match status" value="1"/>
</dbReference>
<comment type="pathway">
    <text evidence="1 4">Cofactor biosynthesis; adenosylcobalamin biosynthesis.</text>
</comment>
<dbReference type="NCBIfam" id="TIGR00313">
    <property type="entry name" value="cobQ"/>
    <property type="match status" value="1"/>
</dbReference>
<protein>
    <recommendedName>
        <fullName evidence="4">Cobyric acid synthase</fullName>
    </recommendedName>
</protein>
<dbReference type="GO" id="GO:0009236">
    <property type="term" value="P:cobalamin biosynthetic process"/>
    <property type="evidence" value="ECO:0007669"/>
    <property type="project" value="UniProtKB-UniRule"/>
</dbReference>
<sequence>MNDKTHNTQHATHNSKLKPIMFVGTGSDVGKSVINAAFCRIFKQDGYQPAPFKAQNMSLNSFASAEGLELGRAQAVQAEACGIPCLSAMNPILLKPTSHTKSQVVLNGKPLGDQSAQEYFLKTDRQFLFDEAMKAWRSLDAKYNPIVMEGAGSISEVNLWDKDITNMRISLATGAPTILVADIDRGGVFGSVYGTIKLLPEAERKLIKGILINKFRGDIALFHDGRKMLEELTSVPVIGVVPYFSDIHIEQEDSVVIDYKRGSVKDDGKVNVAVVLLKHMSNFTDFNMLERMPDVNLYYSANPAEIDKADLVLVPGSKNTISDLMYLRERGLAKAILQAAEAGKGVYGICGGYQILGEEIRDPYHVEGDVEAIPGLGLLPVVTTLTKDKRTVQTAFKFAGRDEDCSGYEIHMGTTDLQGGQPLCTLHEGGTDGCLVSPKLWGSYLHGILDNKAVVEEMLKANQLKAEVTEFDYAKFKEEQYNKLADHVRAHVDMDYVYSVMKIEE</sequence>
<feature type="active site" evidence="4">
    <location>
        <position position="446"/>
    </location>
</feature>
<dbReference type="PROSITE" id="PS51274">
    <property type="entry name" value="GATASE_COBBQ"/>
    <property type="match status" value="1"/>
</dbReference>
<dbReference type="Proteomes" id="UP000283387">
    <property type="component" value="Unassembled WGS sequence"/>
</dbReference>
<evidence type="ECO:0000256" key="3">
    <source>
        <dbReference type="ARBA" id="ARBA00022962"/>
    </source>
</evidence>
<dbReference type="Gene3D" id="3.40.50.880">
    <property type="match status" value="1"/>
</dbReference>
<dbReference type="InterPro" id="IPR004459">
    <property type="entry name" value="CobQ_synth"/>
</dbReference>
<evidence type="ECO:0000256" key="1">
    <source>
        <dbReference type="ARBA" id="ARBA00004953"/>
    </source>
</evidence>
<dbReference type="InterPro" id="IPR027417">
    <property type="entry name" value="P-loop_NTPase"/>
</dbReference>
<evidence type="ECO:0000256" key="4">
    <source>
        <dbReference type="HAMAP-Rule" id="MF_00028"/>
    </source>
</evidence>
<dbReference type="CDD" id="cd01750">
    <property type="entry name" value="GATase1_CobQ"/>
    <property type="match status" value="1"/>
</dbReference>
<dbReference type="HAMAP" id="MF_00028">
    <property type="entry name" value="CobQ"/>
    <property type="match status" value="1"/>
</dbReference>
<proteinExistence type="inferred from homology"/>
<reference evidence="7 8" key="1">
    <citation type="submission" date="2018-09" db="EMBL/GenBank/DDBJ databases">
        <title>Genomic Encyclopedia of Archaeal and Bacterial Type Strains, Phase II (KMG-II): from individual species to whole genera.</title>
        <authorList>
            <person name="Goeker M."/>
        </authorList>
    </citation>
    <scope>NUCLEOTIDE SEQUENCE [LARGE SCALE GENOMIC DNA]</scope>
    <source>
        <strain evidence="7 8">DSM 27148</strain>
    </source>
</reference>
<organism evidence="7 8">
    <name type="scientific">Mangrovibacterium diazotrophicum</name>
    <dbReference type="NCBI Taxonomy" id="1261403"/>
    <lineage>
        <taxon>Bacteria</taxon>
        <taxon>Pseudomonadati</taxon>
        <taxon>Bacteroidota</taxon>
        <taxon>Bacteroidia</taxon>
        <taxon>Marinilabiliales</taxon>
        <taxon>Prolixibacteraceae</taxon>
        <taxon>Mangrovibacterium</taxon>
    </lineage>
</organism>
<dbReference type="EMBL" id="RAPN01000001">
    <property type="protein sequence ID" value="RKD92318.1"/>
    <property type="molecule type" value="Genomic_DNA"/>
</dbReference>
<dbReference type="CDD" id="cd05389">
    <property type="entry name" value="CobQ_N"/>
    <property type="match status" value="1"/>
</dbReference>
<dbReference type="NCBIfam" id="NF001989">
    <property type="entry name" value="PRK00784.1"/>
    <property type="match status" value="1"/>
</dbReference>
<keyword evidence="2 4" id="KW-0169">Cobalamin biosynthesis</keyword>
<dbReference type="InterPro" id="IPR002586">
    <property type="entry name" value="CobQ/CobB/MinD/ParA_Nub-bd_dom"/>
</dbReference>
<keyword evidence="3 4" id="KW-0315">Glutamine amidotransferase</keyword>
<dbReference type="Pfam" id="PF07685">
    <property type="entry name" value="GATase_3"/>
    <property type="match status" value="1"/>
</dbReference>
<dbReference type="PANTHER" id="PTHR21343">
    <property type="entry name" value="DETHIOBIOTIN SYNTHETASE"/>
    <property type="match status" value="1"/>
</dbReference>
<dbReference type="InterPro" id="IPR033949">
    <property type="entry name" value="CobQ_GATase1"/>
</dbReference>
<dbReference type="InterPro" id="IPR047045">
    <property type="entry name" value="CobQ_N"/>
</dbReference>